<accession>A0ACB9W8R8</accession>
<protein>
    <submittedName>
        <fullName evidence="1">Uncharacterized protein</fullName>
    </submittedName>
</protein>
<organism evidence="1 2">
    <name type="scientific">Chaenocephalus aceratus</name>
    <name type="common">Blackfin icefish</name>
    <name type="synonym">Chaenichthys aceratus</name>
    <dbReference type="NCBI Taxonomy" id="36190"/>
    <lineage>
        <taxon>Eukaryota</taxon>
        <taxon>Metazoa</taxon>
        <taxon>Chordata</taxon>
        <taxon>Craniata</taxon>
        <taxon>Vertebrata</taxon>
        <taxon>Euteleostomi</taxon>
        <taxon>Actinopterygii</taxon>
        <taxon>Neopterygii</taxon>
        <taxon>Teleostei</taxon>
        <taxon>Neoteleostei</taxon>
        <taxon>Acanthomorphata</taxon>
        <taxon>Eupercaria</taxon>
        <taxon>Perciformes</taxon>
        <taxon>Notothenioidei</taxon>
        <taxon>Channichthyidae</taxon>
        <taxon>Chaenocephalus</taxon>
    </lineage>
</organism>
<comment type="caution">
    <text evidence="1">The sequence shown here is derived from an EMBL/GenBank/DDBJ whole genome shotgun (WGS) entry which is preliminary data.</text>
</comment>
<dbReference type="EMBL" id="CM043801">
    <property type="protein sequence ID" value="KAI4809409.1"/>
    <property type="molecule type" value="Genomic_DNA"/>
</dbReference>
<gene>
    <name evidence="1" type="ORF">KUCAC02_018292</name>
</gene>
<name>A0ACB9W8R8_CHAAC</name>
<evidence type="ECO:0000313" key="1">
    <source>
        <dbReference type="EMBL" id="KAI4809409.1"/>
    </source>
</evidence>
<reference evidence="1" key="1">
    <citation type="submission" date="2022-05" db="EMBL/GenBank/DDBJ databases">
        <title>Chromosome-level genome of Chaenocephalus aceratus.</title>
        <authorList>
            <person name="Park H."/>
        </authorList>
    </citation>
    <scope>NUCLEOTIDE SEQUENCE</scope>
    <source>
        <strain evidence="1">KU_202001</strain>
    </source>
</reference>
<evidence type="ECO:0000313" key="2">
    <source>
        <dbReference type="Proteomes" id="UP001057452"/>
    </source>
</evidence>
<keyword evidence="2" id="KW-1185">Reference proteome</keyword>
<sequence length="100" mass="11580">MCLAAALRHSTLYAQMMRVREFTRFHQTSSPLRLILHRRHRHARCFERLPRLPPPQQVTLLQHFNIFKGSSKGCLRALAMRFRTTHGPPGDTLVHAGDLI</sequence>
<proteinExistence type="predicted"/>
<dbReference type="Proteomes" id="UP001057452">
    <property type="component" value="Chromosome 17"/>
</dbReference>